<dbReference type="OrthoDB" id="504638at2"/>
<evidence type="ECO:0000259" key="2">
    <source>
        <dbReference type="Pfam" id="PF01370"/>
    </source>
</evidence>
<keyword evidence="1" id="KW-0472">Membrane</keyword>
<keyword evidence="4" id="KW-1185">Reference proteome</keyword>
<dbReference type="Pfam" id="PF01370">
    <property type="entry name" value="Epimerase"/>
    <property type="match status" value="1"/>
</dbReference>
<dbReference type="InterPro" id="IPR050177">
    <property type="entry name" value="Lipid_A_modif_metabolic_enz"/>
</dbReference>
<reference evidence="3" key="1">
    <citation type="submission" date="2019-08" db="EMBL/GenBank/DDBJ databases">
        <title>Carotenoids and Carotenoid Binding Proteins in the Halophilic Cyanobacterium Euhalothece sp. ZM00.</title>
        <authorList>
            <person name="Cho S.M."/>
            <person name="Song J.Y."/>
            <person name="Park Y.-I."/>
        </authorList>
    </citation>
    <scope>NUCLEOTIDE SEQUENCE [LARGE SCALE GENOMIC DNA]</scope>
    <source>
        <strain evidence="3">Z-M001</strain>
    </source>
</reference>
<feature type="transmembrane region" description="Helical" evidence="1">
    <location>
        <begin position="255"/>
        <end position="273"/>
    </location>
</feature>
<dbReference type="InterPro" id="IPR036291">
    <property type="entry name" value="NAD(P)-bd_dom_sf"/>
</dbReference>
<dbReference type="KEGG" id="enn:FRE64_10550"/>
<dbReference type="EMBL" id="CP042326">
    <property type="protein sequence ID" value="QDZ40353.1"/>
    <property type="molecule type" value="Genomic_DNA"/>
</dbReference>
<protein>
    <submittedName>
        <fullName evidence="3">NAD(P)-dependent oxidoreductase</fullName>
    </submittedName>
</protein>
<dbReference type="SUPFAM" id="SSF51735">
    <property type="entry name" value="NAD(P)-binding Rossmann-fold domains"/>
    <property type="match status" value="1"/>
</dbReference>
<dbReference type="RefSeq" id="WP_146296036.1">
    <property type="nucleotide sequence ID" value="NZ_CP042326.1"/>
</dbReference>
<dbReference type="Gene3D" id="3.40.50.720">
    <property type="entry name" value="NAD(P)-binding Rossmann-like Domain"/>
    <property type="match status" value="1"/>
</dbReference>
<proteinExistence type="predicted"/>
<dbReference type="InterPro" id="IPR001509">
    <property type="entry name" value="Epimerase_deHydtase"/>
</dbReference>
<evidence type="ECO:0000256" key="1">
    <source>
        <dbReference type="SAM" id="Phobius"/>
    </source>
</evidence>
<gene>
    <name evidence="3" type="ORF">FRE64_10550</name>
</gene>
<accession>A0A5B8NM13</accession>
<name>A0A5B8NM13_9CHRO</name>
<evidence type="ECO:0000313" key="4">
    <source>
        <dbReference type="Proteomes" id="UP000318453"/>
    </source>
</evidence>
<organism evidence="3 4">
    <name type="scientific">Euhalothece natronophila Z-M001</name>
    <dbReference type="NCBI Taxonomy" id="522448"/>
    <lineage>
        <taxon>Bacteria</taxon>
        <taxon>Bacillati</taxon>
        <taxon>Cyanobacteriota</taxon>
        <taxon>Cyanophyceae</taxon>
        <taxon>Oscillatoriophycideae</taxon>
        <taxon>Chroococcales</taxon>
        <taxon>Halothecacae</taxon>
        <taxon>Halothece cluster</taxon>
        <taxon>Euhalothece</taxon>
    </lineage>
</organism>
<keyword evidence="1" id="KW-1133">Transmembrane helix</keyword>
<feature type="domain" description="NAD-dependent epimerase/dehydratase" evidence="2">
    <location>
        <begin position="3"/>
        <end position="230"/>
    </location>
</feature>
<dbReference type="AlphaFoldDB" id="A0A5B8NM13"/>
<sequence length="319" mass="36554">MRIFITGGSGCVGHYLAEELIENSDHELFFLVRNVAKVQFNTKARYGSAICRRQSGIHLLEGNLENINEFQDLLKTIDIAILAATIWGGKEETFRINVEKNLELLDLLDSNTCQQIIYFSTASILDYYHQPLPQAGELGTEYIRSKYECYFRIKEHPLASKLTIVFPTLVLGGDDNKPHSHISSGLPEVGKWVNLARWLKADGSFHFIHGKDIATTVHYLIQNPSTQTREIVLGSPRISANQLIETLCQYFGKRIYFRIPLSLTLANILIVIFRIEMAKWDKFCLQYRHFSHQTPINPQTFGLKAYCPTLMDVFQQHKM</sequence>
<dbReference type="PANTHER" id="PTHR43245">
    <property type="entry name" value="BIFUNCTIONAL POLYMYXIN RESISTANCE PROTEIN ARNA"/>
    <property type="match status" value="1"/>
</dbReference>
<keyword evidence="1" id="KW-0812">Transmembrane</keyword>
<dbReference type="Proteomes" id="UP000318453">
    <property type="component" value="Chromosome"/>
</dbReference>
<evidence type="ECO:0000313" key="3">
    <source>
        <dbReference type="EMBL" id="QDZ40353.1"/>
    </source>
</evidence>
<dbReference type="PANTHER" id="PTHR43245:SF13">
    <property type="entry name" value="UDP-D-APIOSE_UDP-D-XYLOSE SYNTHASE 2"/>
    <property type="match status" value="1"/>
</dbReference>